<keyword evidence="2 4" id="KW-0808">Transferase</keyword>
<protein>
    <recommendedName>
        <fullName evidence="4">tRNA 5-hydroxyuridine methyltransferase</fullName>
        <ecNumber evidence="4">2.1.1.-</ecNumber>
    </recommendedName>
    <alternativeName>
        <fullName evidence="4">ho5U methyltransferase</fullName>
    </alternativeName>
</protein>
<accession>A0A1S1V8Q3</accession>
<dbReference type="RefSeq" id="WP_211266272.1">
    <property type="nucleotide sequence ID" value="NZ_MKIE01000002.1"/>
</dbReference>
<sequence length="214" mass="24551">MGNINKSYIEDYIRMLVKEDEHLTDIREYGEKNNVPIIHPEVKQLLKVLVQIKKPKAILEVGTAIGYSAMVMAGVMPEGGKIITIERNQEMIDQAKSNIERKGFSDMIEIREGEAEEILAEFDEEIDMVFLDGAKGRYQDFLEYILRNLKPEGIIVADNVLFKGMIASDDLVVRRKKTIVKRMRSYLEHISEDERFETSIIPIGDGVAISYNRR</sequence>
<organism evidence="5 6">
    <name type="scientific">Andreesenia angusta</name>
    <dbReference type="NCBI Taxonomy" id="39480"/>
    <lineage>
        <taxon>Bacteria</taxon>
        <taxon>Bacillati</taxon>
        <taxon>Bacillota</taxon>
        <taxon>Tissierellia</taxon>
        <taxon>Tissierellales</taxon>
        <taxon>Gottschalkiaceae</taxon>
        <taxon>Andreesenia</taxon>
    </lineage>
</organism>
<feature type="binding site" evidence="4">
    <location>
        <position position="159"/>
    </location>
    <ligand>
        <name>Mg(2+)</name>
        <dbReference type="ChEBI" id="CHEBI:18420"/>
    </ligand>
</feature>
<dbReference type="Pfam" id="PF01596">
    <property type="entry name" value="Methyltransf_3"/>
    <property type="match status" value="1"/>
</dbReference>
<evidence type="ECO:0000256" key="1">
    <source>
        <dbReference type="ARBA" id="ARBA00022603"/>
    </source>
</evidence>
<dbReference type="InterPro" id="IPR029063">
    <property type="entry name" value="SAM-dependent_MTases_sf"/>
</dbReference>
<dbReference type="HAMAP" id="MF_02217">
    <property type="entry name" value="TrmR_methyltr"/>
    <property type="match status" value="1"/>
</dbReference>
<keyword evidence="4" id="KW-0460">Magnesium</keyword>
<keyword evidence="3 4" id="KW-0949">S-adenosyl-L-methionine</keyword>
<feature type="binding site" evidence="4">
    <location>
        <begin position="114"/>
        <end position="115"/>
    </location>
    <ligand>
        <name>S-adenosyl-L-methionine</name>
        <dbReference type="ChEBI" id="CHEBI:59789"/>
    </ligand>
</feature>
<dbReference type="EMBL" id="MKIE01000002">
    <property type="protein sequence ID" value="OHW63001.1"/>
    <property type="molecule type" value="Genomic_DNA"/>
</dbReference>
<dbReference type="AlphaFoldDB" id="A0A1S1V8Q3"/>
<comment type="function">
    <text evidence="4">Catalyzes the methylation of 5-hydroxyuridine (ho5U) to form 5-methoxyuridine (mo5U) at position 34 in tRNAs.</text>
</comment>
<comment type="subunit">
    <text evidence="4">Homodimer.</text>
</comment>
<feature type="binding site" evidence="4">
    <location>
        <position position="38"/>
    </location>
    <ligand>
        <name>S-adenosyl-L-methionine</name>
        <dbReference type="ChEBI" id="CHEBI:59789"/>
    </ligand>
</feature>
<dbReference type="GO" id="GO:0000287">
    <property type="term" value="F:magnesium ion binding"/>
    <property type="evidence" value="ECO:0007669"/>
    <property type="project" value="UniProtKB-UniRule"/>
</dbReference>
<dbReference type="InterPro" id="IPR050362">
    <property type="entry name" value="Cation-dep_OMT"/>
</dbReference>
<comment type="similarity">
    <text evidence="4">Belongs to the class I-like SAM-binding methyltransferase superfamily. Cation-dependent O-methyltransferase family.</text>
</comment>
<gene>
    <name evidence="4" type="primary">trmR</name>
    <name evidence="5" type="ORF">EUAN_07850</name>
</gene>
<keyword evidence="6" id="KW-1185">Reference proteome</keyword>
<dbReference type="GO" id="GO:0008757">
    <property type="term" value="F:S-adenosylmethionine-dependent methyltransferase activity"/>
    <property type="evidence" value="ECO:0007669"/>
    <property type="project" value="TreeGrafter"/>
</dbReference>
<evidence type="ECO:0000256" key="3">
    <source>
        <dbReference type="ARBA" id="ARBA00022691"/>
    </source>
</evidence>
<dbReference type="STRING" id="39480.EUAN_07850"/>
<dbReference type="PANTHER" id="PTHR10509">
    <property type="entry name" value="O-METHYLTRANSFERASE-RELATED"/>
    <property type="match status" value="1"/>
</dbReference>
<dbReference type="PROSITE" id="PS51682">
    <property type="entry name" value="SAM_OMT_I"/>
    <property type="match status" value="1"/>
</dbReference>
<keyword evidence="4" id="KW-0819">tRNA processing</keyword>
<dbReference type="Gene3D" id="3.40.50.150">
    <property type="entry name" value="Vaccinia Virus protein VP39"/>
    <property type="match status" value="1"/>
</dbReference>
<feature type="binding site" evidence="4">
    <location>
        <position position="68"/>
    </location>
    <ligand>
        <name>S-adenosyl-L-methionine</name>
        <dbReference type="ChEBI" id="CHEBI:59789"/>
    </ligand>
</feature>
<reference evidence="5 6" key="1">
    <citation type="submission" date="2016-09" db="EMBL/GenBank/DDBJ databases">
        <title>Genome sequence of Eubacterium angustum.</title>
        <authorList>
            <person name="Poehlein A."/>
            <person name="Daniel R."/>
        </authorList>
    </citation>
    <scope>NUCLEOTIDE SEQUENCE [LARGE SCALE GENOMIC DNA]</scope>
    <source>
        <strain evidence="5 6">DSM 1989</strain>
    </source>
</reference>
<evidence type="ECO:0000256" key="2">
    <source>
        <dbReference type="ARBA" id="ARBA00022679"/>
    </source>
</evidence>
<keyword evidence="1 4" id="KW-0489">Methyltransferase</keyword>
<feature type="binding site" evidence="4">
    <location>
        <position position="158"/>
    </location>
    <ligand>
        <name>Mg(2+)</name>
        <dbReference type="ChEBI" id="CHEBI:18420"/>
    </ligand>
</feature>
<dbReference type="GO" id="GO:0008171">
    <property type="term" value="F:O-methyltransferase activity"/>
    <property type="evidence" value="ECO:0007669"/>
    <property type="project" value="InterPro"/>
</dbReference>
<name>A0A1S1V8Q3_9FIRM</name>
<dbReference type="EC" id="2.1.1.-" evidence="4"/>
<proteinExistence type="inferred from homology"/>
<dbReference type="InterPro" id="IPR002935">
    <property type="entry name" value="SAM_O-MeTrfase"/>
</dbReference>
<comment type="caution">
    <text evidence="5">The sequence shown here is derived from an EMBL/GenBank/DDBJ whole genome shotgun (WGS) entry which is preliminary data.</text>
</comment>
<evidence type="ECO:0000256" key="4">
    <source>
        <dbReference type="HAMAP-Rule" id="MF_02217"/>
    </source>
</evidence>
<feature type="binding site" evidence="4">
    <location>
        <position position="132"/>
    </location>
    <ligand>
        <name>Mg(2+)</name>
        <dbReference type="ChEBI" id="CHEBI:18420"/>
    </ligand>
</feature>
<comment type="catalytic activity">
    <reaction evidence="4">
        <text>5-hydroxyuridine(34) in tRNA + S-adenosyl-L-methionine = 5-methoxyuridine(34) in tRNA + S-adenosyl-L-homocysteine + H(+)</text>
        <dbReference type="Rhea" id="RHEA:60524"/>
        <dbReference type="Rhea" id="RHEA-COMP:13381"/>
        <dbReference type="Rhea" id="RHEA-COMP:15591"/>
        <dbReference type="ChEBI" id="CHEBI:15378"/>
        <dbReference type="ChEBI" id="CHEBI:57856"/>
        <dbReference type="ChEBI" id="CHEBI:59789"/>
        <dbReference type="ChEBI" id="CHEBI:136877"/>
        <dbReference type="ChEBI" id="CHEBI:143860"/>
    </reaction>
</comment>
<dbReference type="Proteomes" id="UP000180254">
    <property type="component" value="Unassembled WGS sequence"/>
</dbReference>
<evidence type="ECO:0000313" key="6">
    <source>
        <dbReference type="Proteomes" id="UP000180254"/>
    </source>
</evidence>
<keyword evidence="4" id="KW-0479">Metal-binding</keyword>
<feature type="binding site" evidence="4">
    <location>
        <position position="86"/>
    </location>
    <ligand>
        <name>S-adenosyl-L-methionine</name>
        <dbReference type="ChEBI" id="CHEBI:59789"/>
    </ligand>
</feature>
<dbReference type="InterPro" id="IPR043675">
    <property type="entry name" value="TrmR_methyltr"/>
</dbReference>
<evidence type="ECO:0000313" key="5">
    <source>
        <dbReference type="EMBL" id="OHW63001.1"/>
    </source>
</evidence>
<dbReference type="SUPFAM" id="SSF53335">
    <property type="entry name" value="S-adenosyl-L-methionine-dependent methyltransferases"/>
    <property type="match status" value="1"/>
</dbReference>
<dbReference type="CDD" id="cd02440">
    <property type="entry name" value="AdoMet_MTases"/>
    <property type="match status" value="1"/>
</dbReference>
<dbReference type="PANTHER" id="PTHR10509:SF14">
    <property type="entry name" value="CAFFEOYL-COA O-METHYLTRANSFERASE 3-RELATED"/>
    <property type="match status" value="1"/>
</dbReference>
<feature type="binding site" evidence="4">
    <location>
        <position position="132"/>
    </location>
    <ligand>
        <name>S-adenosyl-L-methionine</name>
        <dbReference type="ChEBI" id="CHEBI:59789"/>
    </ligand>
</feature>
<dbReference type="GO" id="GO:0030488">
    <property type="term" value="P:tRNA methylation"/>
    <property type="evidence" value="ECO:0007669"/>
    <property type="project" value="UniProtKB-UniRule"/>
</dbReference>
<dbReference type="GO" id="GO:0016300">
    <property type="term" value="F:tRNA (uridine) methyltransferase activity"/>
    <property type="evidence" value="ECO:0007669"/>
    <property type="project" value="UniProtKB-UniRule"/>
</dbReference>